<evidence type="ECO:0000313" key="2">
    <source>
        <dbReference type="Proteomes" id="UP000798662"/>
    </source>
</evidence>
<dbReference type="Proteomes" id="UP000798662">
    <property type="component" value="Chromosome 1"/>
</dbReference>
<organism evidence="1 2">
    <name type="scientific">Pyropia yezoensis</name>
    <name type="common">Susabi-nori</name>
    <name type="synonym">Porphyra yezoensis</name>
    <dbReference type="NCBI Taxonomy" id="2788"/>
    <lineage>
        <taxon>Eukaryota</taxon>
        <taxon>Rhodophyta</taxon>
        <taxon>Bangiophyceae</taxon>
        <taxon>Bangiales</taxon>
        <taxon>Bangiaceae</taxon>
        <taxon>Pyropia</taxon>
    </lineage>
</organism>
<keyword evidence="2" id="KW-1185">Reference proteome</keyword>
<proteinExistence type="predicted"/>
<reference evidence="1" key="1">
    <citation type="submission" date="2019-11" db="EMBL/GenBank/DDBJ databases">
        <title>Nori genome reveals adaptations in red seaweeds to the harsh intertidal environment.</title>
        <authorList>
            <person name="Wang D."/>
            <person name="Mao Y."/>
        </authorList>
    </citation>
    <scope>NUCLEOTIDE SEQUENCE</scope>
    <source>
        <tissue evidence="1">Gametophyte</tissue>
    </source>
</reference>
<name>A0ACC3BUG8_PYRYE</name>
<gene>
    <name evidence="1" type="ORF">I4F81_003910</name>
</gene>
<accession>A0ACC3BUG8</accession>
<dbReference type="EMBL" id="CM020618">
    <property type="protein sequence ID" value="KAK1861326.1"/>
    <property type="molecule type" value="Genomic_DNA"/>
</dbReference>
<comment type="caution">
    <text evidence="1">The sequence shown here is derived from an EMBL/GenBank/DDBJ whole genome shotgun (WGS) entry which is preliminary data.</text>
</comment>
<protein>
    <submittedName>
        <fullName evidence="1">Uncharacterized protein</fullName>
    </submittedName>
</protein>
<evidence type="ECO:0000313" key="1">
    <source>
        <dbReference type="EMBL" id="KAK1861326.1"/>
    </source>
</evidence>
<sequence>MRARLVPSADLPAGLVSHYDLSSFDSALSWMMLSRLEIVSDSMMQERLDARVDEMEEDAFSSALSFGSDVGAADEARYVMCKVCHRSLRRPGNNMPKLSLANSNATGELPAAFSDLSRAEVNLFASVAFKAGIVVLSGGRRRALKGHAFFYDTGTAPAATRLPRVVGDMASDGILRVDFAGHRTPSIDVVSRRLVNVHRRVVDDLLAFLMLHDSLYASVERHPEAIERLPLETEGRPLPGNFVCDSASSDPGDEDVLRARADVAGECYAHDRGFVESDAQLPLALSSSVMANVAAPPESVRETQAFDDAIVVRRGGPIVPDRAAATVAGSFPDLFPCGRGGPDERRAVHISQAVFYRRLLLDAKRRFAQHILFSLQAYDVVWRASMMALGAAHALLRPKVHAPIVGVSVNDLRVHLAAKEEARSKQRHGQYGKMPASNDACSTLLRDVYATMSRFPGSNEERSTWRQQAYAMCQSFGFPSIFFAVTPDDVNSLTVMYYAGVADPDIFFDERLAALPSRCERFNVVSKDPAACALFFGRMLNVVVRDLLGWNESEGRSVEGGGVFGVTKAFFGVVETQGRGALHAHNLVWVRGMPPTVDLVKQAMVTHPELQASFEQWGKCCVVASLPLPRERVTCSTCGGEMAARETPESSQRPAVGGFAQMQAGLCRVQVRSWEHVDSCFKKGASAKMGCCRYVFPGKLADGGLDKGVLLPRHLLGCEYVNPYNPLLYAVCRCYHDVRLLFNERARAVVYYIVKYATKGQMEMEPGTADILAHFEKRLLGASERRPGTEADQATRRVLSMAYNSSSRLQIPATLARMIVLGYPGRISSHTFGCLMLAQAMERFNGKTISGVLRLLKKRLPAASDPPESVPFVPSPTQPVREGGRRLRDGGGGATVSLGADSQGAEAALDDRVARERRVVAVDFFTDYSCRPEALADTDWYKYVMIWEQSKLPKSSSSAPTRGGFDSSDDQCDSDAIVGVDEVEPGSACRVLRYTEKHPLRSTHGVRRRRQACVPRIYGPRLPDRDDQDDAAVADAYGMSALVLLTPWRDQWDLRGDEELWAAAFARTELDDAPVKQLVIMQSCRIVRTA</sequence>